<keyword evidence="1" id="KW-0285">Flavoprotein</keyword>
<dbReference type="PIRSF" id="PIRSF000337">
    <property type="entry name" value="NTA_MOA"/>
    <property type="match status" value="1"/>
</dbReference>
<evidence type="ECO:0000256" key="1">
    <source>
        <dbReference type="ARBA" id="ARBA00022630"/>
    </source>
</evidence>
<comment type="similarity">
    <text evidence="5">Belongs to the NtaA/SnaA/DszA monooxygenase family.</text>
</comment>
<proteinExistence type="inferred from homology"/>
<keyword evidence="3" id="KW-0560">Oxidoreductase</keyword>
<dbReference type="EMBL" id="JAHKNI010000030">
    <property type="protein sequence ID" value="MBU3068103.1"/>
    <property type="molecule type" value="Genomic_DNA"/>
</dbReference>
<evidence type="ECO:0000313" key="8">
    <source>
        <dbReference type="Proteomes" id="UP000733379"/>
    </source>
</evidence>
<dbReference type="PANTHER" id="PTHR30011:SF16">
    <property type="entry name" value="C2H2 FINGER DOMAIN TRANSCRIPTION FACTOR (EUROFUNG)-RELATED"/>
    <property type="match status" value="1"/>
</dbReference>
<evidence type="ECO:0000256" key="5">
    <source>
        <dbReference type="ARBA" id="ARBA00033748"/>
    </source>
</evidence>
<evidence type="ECO:0000259" key="6">
    <source>
        <dbReference type="Pfam" id="PF00296"/>
    </source>
</evidence>
<protein>
    <submittedName>
        <fullName evidence="7">LLM class flavin-dependent oxidoreductase</fullName>
    </submittedName>
</protein>
<dbReference type="InterPro" id="IPR036661">
    <property type="entry name" value="Luciferase-like_sf"/>
</dbReference>
<reference evidence="7 8" key="1">
    <citation type="submission" date="2021-06" db="EMBL/GenBank/DDBJ databases">
        <title>Actinomycetes sequencing.</title>
        <authorList>
            <person name="Shan Q."/>
        </authorList>
    </citation>
    <scope>NUCLEOTIDE SEQUENCE [LARGE SCALE GENOMIC DNA]</scope>
    <source>
        <strain evidence="7 8">NEAU-G5</strain>
    </source>
</reference>
<evidence type="ECO:0000256" key="3">
    <source>
        <dbReference type="ARBA" id="ARBA00023002"/>
    </source>
</evidence>
<dbReference type="InterPro" id="IPR016215">
    <property type="entry name" value="NTA_MOA"/>
</dbReference>
<dbReference type="RefSeq" id="WP_215924282.1">
    <property type="nucleotide sequence ID" value="NZ_JAHKNI010000030.1"/>
</dbReference>
<dbReference type="SUPFAM" id="SSF51679">
    <property type="entry name" value="Bacterial luciferase-like"/>
    <property type="match status" value="1"/>
</dbReference>
<dbReference type="InterPro" id="IPR011251">
    <property type="entry name" value="Luciferase-like_dom"/>
</dbReference>
<dbReference type="PANTHER" id="PTHR30011">
    <property type="entry name" value="ALKANESULFONATE MONOOXYGENASE-RELATED"/>
    <property type="match status" value="1"/>
</dbReference>
<dbReference type="Gene3D" id="3.20.20.30">
    <property type="entry name" value="Luciferase-like domain"/>
    <property type="match status" value="1"/>
</dbReference>
<evidence type="ECO:0000256" key="4">
    <source>
        <dbReference type="ARBA" id="ARBA00023033"/>
    </source>
</evidence>
<gene>
    <name evidence="7" type="ORF">KO481_42130</name>
</gene>
<evidence type="ECO:0000256" key="2">
    <source>
        <dbReference type="ARBA" id="ARBA00022643"/>
    </source>
</evidence>
<organism evidence="7 8">
    <name type="scientific">Nocardia albiluteola</name>
    <dbReference type="NCBI Taxonomy" id="2842303"/>
    <lineage>
        <taxon>Bacteria</taxon>
        <taxon>Bacillati</taxon>
        <taxon>Actinomycetota</taxon>
        <taxon>Actinomycetes</taxon>
        <taxon>Mycobacteriales</taxon>
        <taxon>Nocardiaceae</taxon>
        <taxon>Nocardia</taxon>
    </lineage>
</organism>
<dbReference type="Proteomes" id="UP000733379">
    <property type="component" value="Unassembled WGS sequence"/>
</dbReference>
<keyword evidence="2" id="KW-0288">FMN</keyword>
<name>A0ABS6BCT7_9NOCA</name>
<keyword evidence="4" id="KW-0503">Monooxygenase</keyword>
<evidence type="ECO:0000313" key="7">
    <source>
        <dbReference type="EMBL" id="MBU3068103.1"/>
    </source>
</evidence>
<dbReference type="InterPro" id="IPR051260">
    <property type="entry name" value="Diverse_substr_monoxygenases"/>
</dbReference>
<comment type="caution">
    <text evidence="7">The sequence shown here is derived from an EMBL/GenBank/DDBJ whole genome shotgun (WGS) entry which is preliminary data.</text>
</comment>
<feature type="domain" description="Luciferase-like" evidence="6">
    <location>
        <begin position="23"/>
        <end position="252"/>
    </location>
</feature>
<sequence>MSIVLFGRLVAGSGEKCWGRTGFVQAMEQARAAREAGIDALLLSDRQSAGPDGPAAFEAGTLAAALAVATDGIGLVPSISTEHLAPYHVARLLATIDQFSAGWSGWEIGAPGTAADSANYHARDLAPAASQRARADEFAGVLAGLWDSFEDDAFLRDRDSGIYFRPERLRSLDHRGEYFDVAGPLNIARPPQGHPVQVRRVTSGADIASAGRFADVVLLPSELSGATADLDWALMDACRAAGRTRQDVRLLVEQRAGIPVDRLLRAAETGPADGFVLVAAADAAQAIVLEFAHAVRQRIPQAPGDTLRARLGLPRPAGRSAAA</sequence>
<dbReference type="Pfam" id="PF00296">
    <property type="entry name" value="Bac_luciferase"/>
    <property type="match status" value="1"/>
</dbReference>
<accession>A0ABS6BCT7</accession>
<keyword evidence="8" id="KW-1185">Reference proteome</keyword>